<proteinExistence type="inferred from homology"/>
<evidence type="ECO:0000256" key="2">
    <source>
        <dbReference type="ARBA" id="ARBA00005025"/>
    </source>
</evidence>
<dbReference type="GO" id="GO:0003984">
    <property type="term" value="F:acetolactate synthase activity"/>
    <property type="evidence" value="ECO:0007669"/>
    <property type="project" value="UniProtKB-UniRule"/>
</dbReference>
<dbReference type="PROSITE" id="PS51671">
    <property type="entry name" value="ACT"/>
    <property type="match status" value="1"/>
</dbReference>
<dbReference type="OrthoDB" id="9787365at2"/>
<evidence type="ECO:0000313" key="11">
    <source>
        <dbReference type="Proteomes" id="UP000183508"/>
    </source>
</evidence>
<dbReference type="InterPro" id="IPR019455">
    <property type="entry name" value="Acetolactate_synth_ssu_C"/>
</dbReference>
<dbReference type="InterPro" id="IPR027271">
    <property type="entry name" value="Acetolactate_synth/TF_NikR_C"/>
</dbReference>
<evidence type="ECO:0000256" key="4">
    <source>
        <dbReference type="ARBA" id="ARBA00011744"/>
    </source>
</evidence>
<comment type="subunit">
    <text evidence="4 8">Dimer of large and small chains.</text>
</comment>
<keyword evidence="5 8" id="KW-0028">Amino-acid biosynthesis</keyword>
<evidence type="ECO:0000256" key="3">
    <source>
        <dbReference type="ARBA" id="ARBA00006341"/>
    </source>
</evidence>
<dbReference type="GO" id="GO:0009097">
    <property type="term" value="P:isoleucine biosynthetic process"/>
    <property type="evidence" value="ECO:0007669"/>
    <property type="project" value="UniProtKB-UniRule"/>
</dbReference>
<sequence>MNRILSVVVNNRSGVLNRITGLFLRRGFNIQSLTVGTSETEGQSRMTIVLDVDDERTAEQVIKQLHKQIDVLKVSDITDQPIVARELVLIRVNSPLQTRSELTALIEPFRASIIDVSRDTVTIQAVGSPEKVDALIFLLHPYGIKELARTGLTAFVRGTDVAAEAPRPYRNRVLSI</sequence>
<reference evidence="11" key="1">
    <citation type="submission" date="2016-10" db="EMBL/GenBank/DDBJ databases">
        <authorList>
            <person name="Varghese N."/>
        </authorList>
    </citation>
    <scope>NUCLEOTIDE SEQUENCE [LARGE SCALE GENOMIC DNA]</scope>
    <source>
        <strain evidence="11">DSM 17980</strain>
    </source>
</reference>
<dbReference type="AlphaFoldDB" id="A0A1I7J2W6"/>
<dbReference type="PANTHER" id="PTHR30239:SF0">
    <property type="entry name" value="ACETOLACTATE SYNTHASE SMALL SUBUNIT 1, CHLOROPLASTIC"/>
    <property type="match status" value="1"/>
</dbReference>
<gene>
    <name evidence="10" type="ORF">SAMN05421543_10892</name>
</gene>
<dbReference type="EMBL" id="FPBV01000008">
    <property type="protein sequence ID" value="SFU79533.1"/>
    <property type="molecule type" value="Genomic_DNA"/>
</dbReference>
<dbReference type="InterPro" id="IPR004789">
    <property type="entry name" value="Acetalactate_synth_ssu"/>
</dbReference>
<name>A0A1I7J2W6_9BACL</name>
<dbReference type="Gene3D" id="3.30.70.1150">
    <property type="entry name" value="ACT-like. Chain A, domain 2"/>
    <property type="match status" value="1"/>
</dbReference>
<accession>A0A1I7J2W6</accession>
<dbReference type="Pfam" id="PF22629">
    <property type="entry name" value="ACT_AHAS_ss"/>
    <property type="match status" value="1"/>
</dbReference>
<comment type="pathway">
    <text evidence="1 8">Amino-acid biosynthesis; L-isoleucine biosynthesis; L-isoleucine from 2-oxobutanoate: step 1/4.</text>
</comment>
<protein>
    <recommendedName>
        <fullName evidence="8">Acetolactate synthase small subunit</fullName>
        <shortName evidence="8">AHAS</shortName>
        <shortName evidence="8">ALS</shortName>
        <ecNumber evidence="8">2.2.1.6</ecNumber>
    </recommendedName>
    <alternativeName>
        <fullName evidence="8">Acetohydroxy-acid synthase small subunit</fullName>
    </alternativeName>
</protein>
<feature type="domain" description="ACT" evidence="9">
    <location>
        <begin position="4"/>
        <end position="79"/>
    </location>
</feature>
<dbReference type="InterPro" id="IPR039557">
    <property type="entry name" value="AHAS_ACT"/>
</dbReference>
<comment type="catalytic activity">
    <reaction evidence="7 8">
        <text>2 pyruvate + H(+) = (2S)-2-acetolactate + CO2</text>
        <dbReference type="Rhea" id="RHEA:25249"/>
        <dbReference type="ChEBI" id="CHEBI:15361"/>
        <dbReference type="ChEBI" id="CHEBI:15378"/>
        <dbReference type="ChEBI" id="CHEBI:16526"/>
        <dbReference type="ChEBI" id="CHEBI:58476"/>
        <dbReference type="EC" id="2.2.1.6"/>
    </reaction>
</comment>
<evidence type="ECO:0000256" key="8">
    <source>
        <dbReference type="RuleBase" id="RU368092"/>
    </source>
</evidence>
<evidence type="ECO:0000313" key="10">
    <source>
        <dbReference type="EMBL" id="SFU79533.1"/>
    </source>
</evidence>
<dbReference type="eggNOG" id="COG0440">
    <property type="taxonomic scope" value="Bacteria"/>
</dbReference>
<evidence type="ECO:0000256" key="7">
    <source>
        <dbReference type="ARBA" id="ARBA00048670"/>
    </source>
</evidence>
<dbReference type="InterPro" id="IPR002912">
    <property type="entry name" value="ACT_dom"/>
</dbReference>
<dbReference type="STRING" id="392015.SAMN05421543_10892"/>
<comment type="function">
    <text evidence="8">Catalyzes the conversion of 2 pyruvate molecules into acetolactate in the first common step of the biosynthetic pathway of the branched-amino acids such as leucine, isoleucine, and valine.</text>
</comment>
<dbReference type="Proteomes" id="UP000183508">
    <property type="component" value="Unassembled WGS sequence"/>
</dbReference>
<dbReference type="RefSeq" id="WP_074951824.1">
    <property type="nucleotide sequence ID" value="NZ_FPBV01000008.1"/>
</dbReference>
<dbReference type="SUPFAM" id="SSF55021">
    <property type="entry name" value="ACT-like"/>
    <property type="match status" value="2"/>
</dbReference>
<comment type="pathway">
    <text evidence="2 8">Amino-acid biosynthesis; L-valine biosynthesis; L-valine from pyruvate: step 1/4.</text>
</comment>
<dbReference type="InterPro" id="IPR045865">
    <property type="entry name" value="ACT-like_dom_sf"/>
</dbReference>
<evidence type="ECO:0000256" key="6">
    <source>
        <dbReference type="ARBA" id="ARBA00023304"/>
    </source>
</evidence>
<dbReference type="NCBIfam" id="TIGR00119">
    <property type="entry name" value="acolac_sm"/>
    <property type="match status" value="1"/>
</dbReference>
<dbReference type="EC" id="2.2.1.6" evidence="8"/>
<dbReference type="UniPathway" id="UPA00047">
    <property type="reaction ID" value="UER00055"/>
</dbReference>
<keyword evidence="11" id="KW-1185">Reference proteome</keyword>
<dbReference type="CDD" id="cd04878">
    <property type="entry name" value="ACT_AHAS"/>
    <property type="match status" value="1"/>
</dbReference>
<organism evidence="10 11">
    <name type="scientific">Alicyclobacillus macrosporangiidus</name>
    <dbReference type="NCBI Taxonomy" id="392015"/>
    <lineage>
        <taxon>Bacteria</taxon>
        <taxon>Bacillati</taxon>
        <taxon>Bacillota</taxon>
        <taxon>Bacilli</taxon>
        <taxon>Bacillales</taxon>
        <taxon>Alicyclobacillaceae</taxon>
        <taxon>Alicyclobacillus</taxon>
    </lineage>
</organism>
<evidence type="ECO:0000259" key="9">
    <source>
        <dbReference type="PROSITE" id="PS51671"/>
    </source>
</evidence>
<dbReference type="GO" id="GO:0005829">
    <property type="term" value="C:cytosol"/>
    <property type="evidence" value="ECO:0007669"/>
    <property type="project" value="TreeGrafter"/>
</dbReference>
<comment type="similarity">
    <text evidence="3 8">Belongs to the acetolactate synthase small subunit family.</text>
</comment>
<evidence type="ECO:0000256" key="1">
    <source>
        <dbReference type="ARBA" id="ARBA00004974"/>
    </source>
</evidence>
<dbReference type="FunFam" id="3.30.70.260:FF:000001">
    <property type="entry name" value="Acetolactate synthase, small subunit"/>
    <property type="match status" value="1"/>
</dbReference>
<dbReference type="FunFam" id="3.30.70.1150:FF:000001">
    <property type="entry name" value="Acetolactate synthase small subunit"/>
    <property type="match status" value="1"/>
</dbReference>
<keyword evidence="6 8" id="KW-0100">Branched-chain amino acid biosynthesis</keyword>
<dbReference type="PANTHER" id="PTHR30239">
    <property type="entry name" value="ACETOLACTATE SYNTHASE SMALL SUBUNIT"/>
    <property type="match status" value="1"/>
</dbReference>
<keyword evidence="8" id="KW-0808">Transferase</keyword>
<dbReference type="GO" id="GO:1990610">
    <property type="term" value="F:acetolactate synthase regulator activity"/>
    <property type="evidence" value="ECO:0007669"/>
    <property type="project" value="UniProtKB-UniRule"/>
</dbReference>
<dbReference type="NCBIfam" id="NF008864">
    <property type="entry name" value="PRK11895.1"/>
    <property type="match status" value="1"/>
</dbReference>
<evidence type="ECO:0000256" key="5">
    <source>
        <dbReference type="ARBA" id="ARBA00022605"/>
    </source>
</evidence>
<dbReference type="Gene3D" id="3.30.70.260">
    <property type="match status" value="1"/>
</dbReference>
<dbReference type="Pfam" id="PF10369">
    <property type="entry name" value="ALS_ss_C"/>
    <property type="match status" value="1"/>
</dbReference>
<dbReference type="InterPro" id="IPR054480">
    <property type="entry name" value="AHAS_small-like_ACT"/>
</dbReference>
<dbReference type="UniPathway" id="UPA00049">
    <property type="reaction ID" value="UER00059"/>
</dbReference>
<dbReference type="GO" id="GO:0009099">
    <property type="term" value="P:L-valine biosynthetic process"/>
    <property type="evidence" value="ECO:0007669"/>
    <property type="project" value="UniProtKB-UniRule"/>
</dbReference>